<comment type="caution">
    <text evidence="4">The sequence shown here is derived from an EMBL/GenBank/DDBJ whole genome shotgun (WGS) entry which is preliminary data.</text>
</comment>
<dbReference type="RefSeq" id="WP_176004198.1">
    <property type="nucleotide sequence ID" value="NZ_JABWMI010000001.1"/>
</dbReference>
<feature type="modified residue" description="4-aspartylphosphate" evidence="1">
    <location>
        <position position="55"/>
    </location>
</feature>
<dbReference type="Gene3D" id="3.40.50.2300">
    <property type="match status" value="1"/>
</dbReference>
<dbReference type="InterPro" id="IPR011006">
    <property type="entry name" value="CheY-like_superfamily"/>
</dbReference>
<evidence type="ECO:0000256" key="1">
    <source>
        <dbReference type="PROSITE-ProRule" id="PRU00169"/>
    </source>
</evidence>
<dbReference type="Gene3D" id="2.40.50.1020">
    <property type="entry name" value="LytTr DNA-binding domain"/>
    <property type="match status" value="1"/>
</dbReference>
<dbReference type="EMBL" id="JACBJI010000001">
    <property type="protein sequence ID" value="NYA69378.1"/>
    <property type="molecule type" value="Genomic_DNA"/>
</dbReference>
<dbReference type="GO" id="GO:0003677">
    <property type="term" value="F:DNA binding"/>
    <property type="evidence" value="ECO:0007669"/>
    <property type="project" value="InterPro"/>
</dbReference>
<accession>A0A7Y9C5H7</accession>
<evidence type="ECO:0000259" key="3">
    <source>
        <dbReference type="PROSITE" id="PS50930"/>
    </source>
</evidence>
<evidence type="ECO:0000313" key="5">
    <source>
        <dbReference type="Proteomes" id="UP000535020"/>
    </source>
</evidence>
<dbReference type="SMART" id="SM00448">
    <property type="entry name" value="REC"/>
    <property type="match status" value="1"/>
</dbReference>
<dbReference type="AlphaFoldDB" id="A0A7Y9C5H7"/>
<keyword evidence="1" id="KW-0597">Phosphoprotein</keyword>
<sequence>MSLKTVIIDDEPLAIEVIRSYCDSLSDIEVVGQFSNPVEAMTFINSNTIDLVFLDIEMPLLSGMELVETLRYKPQIVFTTAYPQFALEGFELDAIDYLIKPVAYKRFLKAMNKVRKQLPGENASEVKITPEAEKPFIFIKSEYESLKVFADEIKYVESLRDYLKIHLSNGKYVLTLSNFKNLLEKLPEKTFMRVHNSYVVNISFINSIQRNRILIDNNRIPISDTYKKAFFEKIRI</sequence>
<organism evidence="4 5">
    <name type="scientific">Flavobacterium agri</name>
    <dbReference type="NCBI Taxonomy" id="2743471"/>
    <lineage>
        <taxon>Bacteria</taxon>
        <taxon>Pseudomonadati</taxon>
        <taxon>Bacteroidota</taxon>
        <taxon>Flavobacteriia</taxon>
        <taxon>Flavobacteriales</taxon>
        <taxon>Flavobacteriaceae</taxon>
        <taxon>Flavobacterium</taxon>
    </lineage>
</organism>
<dbReference type="PANTHER" id="PTHR37299:SF1">
    <property type="entry name" value="STAGE 0 SPORULATION PROTEIN A HOMOLOG"/>
    <property type="match status" value="1"/>
</dbReference>
<dbReference type="SMART" id="SM00850">
    <property type="entry name" value="LytTR"/>
    <property type="match status" value="1"/>
</dbReference>
<dbReference type="Pfam" id="PF00072">
    <property type="entry name" value="Response_reg"/>
    <property type="match status" value="1"/>
</dbReference>
<gene>
    <name evidence="4" type="ORF">HZF10_00485</name>
</gene>
<dbReference type="PROSITE" id="PS50930">
    <property type="entry name" value="HTH_LYTTR"/>
    <property type="match status" value="1"/>
</dbReference>
<dbReference type="PROSITE" id="PS50110">
    <property type="entry name" value="RESPONSE_REGULATORY"/>
    <property type="match status" value="1"/>
</dbReference>
<evidence type="ECO:0000259" key="2">
    <source>
        <dbReference type="PROSITE" id="PS50110"/>
    </source>
</evidence>
<name>A0A7Y9C5H7_9FLAO</name>
<dbReference type="Proteomes" id="UP000535020">
    <property type="component" value="Unassembled WGS sequence"/>
</dbReference>
<dbReference type="PANTHER" id="PTHR37299">
    <property type="entry name" value="TRANSCRIPTIONAL REGULATOR-RELATED"/>
    <property type="match status" value="1"/>
</dbReference>
<dbReference type="InterPro" id="IPR046947">
    <property type="entry name" value="LytR-like"/>
</dbReference>
<dbReference type="GO" id="GO:0000156">
    <property type="term" value="F:phosphorelay response regulator activity"/>
    <property type="evidence" value="ECO:0007669"/>
    <property type="project" value="InterPro"/>
</dbReference>
<feature type="domain" description="HTH LytTR-type" evidence="3">
    <location>
        <begin position="137"/>
        <end position="236"/>
    </location>
</feature>
<evidence type="ECO:0000313" key="4">
    <source>
        <dbReference type="EMBL" id="NYA69378.1"/>
    </source>
</evidence>
<protein>
    <submittedName>
        <fullName evidence="4">Response regulator transcription factor</fullName>
    </submittedName>
</protein>
<keyword evidence="5" id="KW-1185">Reference proteome</keyword>
<proteinExistence type="predicted"/>
<dbReference type="SUPFAM" id="SSF52172">
    <property type="entry name" value="CheY-like"/>
    <property type="match status" value="1"/>
</dbReference>
<dbReference type="Pfam" id="PF04397">
    <property type="entry name" value="LytTR"/>
    <property type="match status" value="1"/>
</dbReference>
<feature type="domain" description="Response regulatory" evidence="2">
    <location>
        <begin position="4"/>
        <end position="115"/>
    </location>
</feature>
<reference evidence="4 5" key="1">
    <citation type="submission" date="2020-07" db="EMBL/GenBank/DDBJ databases">
        <authorList>
            <person name="Sun Q."/>
        </authorList>
    </citation>
    <scope>NUCLEOTIDE SEQUENCE [LARGE SCALE GENOMIC DNA]</scope>
    <source>
        <strain evidence="4 5">MAH-1</strain>
    </source>
</reference>
<dbReference type="InterPro" id="IPR001789">
    <property type="entry name" value="Sig_transdc_resp-reg_receiver"/>
</dbReference>
<dbReference type="InterPro" id="IPR007492">
    <property type="entry name" value="LytTR_DNA-bd_dom"/>
</dbReference>